<proteinExistence type="predicted"/>
<organism evidence="1 2">
    <name type="scientific">Candidatus Competibacter denitrificans Run_A_D11</name>
    <dbReference type="NCBI Taxonomy" id="1400863"/>
    <lineage>
        <taxon>Bacteria</taxon>
        <taxon>Pseudomonadati</taxon>
        <taxon>Pseudomonadota</taxon>
        <taxon>Gammaproteobacteria</taxon>
        <taxon>Candidatus Competibacteraceae</taxon>
        <taxon>Candidatus Competibacter</taxon>
    </lineage>
</organism>
<dbReference type="AlphaFoldDB" id="W6M367"/>
<evidence type="ECO:0000313" key="2">
    <source>
        <dbReference type="Proteomes" id="UP000035760"/>
    </source>
</evidence>
<comment type="caution">
    <text evidence="1">The sequence shown here is derived from an EMBL/GenBank/DDBJ whole genome shotgun (WGS) entry which is preliminary data.</text>
</comment>
<reference evidence="1" key="2">
    <citation type="submission" date="2014-03" db="EMBL/GenBank/DDBJ databases">
        <title>Candidatus Competibacter-lineage genomes retrieved from metagenomes reveal functional metabolic diversity.</title>
        <authorList>
            <person name="McIlroy S.J."/>
            <person name="Albertsen M."/>
            <person name="Andresen E.K."/>
            <person name="Saunders A.M."/>
            <person name="Kristiansen R."/>
            <person name="Stokholm-Bjerregaard M."/>
            <person name="Nielsen K.L."/>
            <person name="Nielsen P.H."/>
        </authorList>
    </citation>
    <scope>NUCLEOTIDE SEQUENCE</scope>
    <source>
        <strain evidence="1">Run_A_D11</strain>
    </source>
</reference>
<gene>
    <name evidence="1" type="ORF">BN873_230041</name>
</gene>
<sequence length="80" mass="9043">MAAWRSDWACGPRCAGIRPLALRWWWQPPACSSWVHPYPAGRETKPATKAELVTIIYAPIQKIACHYINSARLPRPESGQ</sequence>
<dbReference type="EMBL" id="CBTJ020000029">
    <property type="protein sequence ID" value="CDI02026.1"/>
    <property type="molecule type" value="Genomic_DNA"/>
</dbReference>
<dbReference type="Proteomes" id="UP000035760">
    <property type="component" value="Unassembled WGS sequence"/>
</dbReference>
<protein>
    <submittedName>
        <fullName evidence="1">Uncharacterized protein</fullName>
    </submittedName>
</protein>
<name>W6M367_9GAMM</name>
<keyword evidence="2" id="KW-1185">Reference proteome</keyword>
<evidence type="ECO:0000313" key="1">
    <source>
        <dbReference type="EMBL" id="CDI02026.1"/>
    </source>
</evidence>
<accession>W6M367</accession>
<dbReference type="STRING" id="1400863.BN873_230041"/>
<reference evidence="1" key="1">
    <citation type="submission" date="2013-07" db="EMBL/GenBank/DDBJ databases">
        <authorList>
            <person name="McIlroy S."/>
        </authorList>
    </citation>
    <scope>NUCLEOTIDE SEQUENCE [LARGE SCALE GENOMIC DNA]</scope>
    <source>
        <strain evidence="1">Run_A_D11</strain>
    </source>
</reference>